<feature type="transmembrane region" description="Helical" evidence="1">
    <location>
        <begin position="263"/>
        <end position="281"/>
    </location>
</feature>
<feature type="transmembrane region" description="Helical" evidence="1">
    <location>
        <begin position="318"/>
        <end position="340"/>
    </location>
</feature>
<feature type="transmembrane region" description="Helical" evidence="1">
    <location>
        <begin position="361"/>
        <end position="380"/>
    </location>
</feature>
<accession>A0A2T5MGN4</accession>
<organism evidence="2 3">
    <name type="scientific">Stenotrophobium rhamnosiphilum</name>
    <dbReference type="NCBI Taxonomy" id="2029166"/>
    <lineage>
        <taxon>Bacteria</taxon>
        <taxon>Pseudomonadati</taxon>
        <taxon>Pseudomonadota</taxon>
        <taxon>Gammaproteobacteria</taxon>
        <taxon>Nevskiales</taxon>
        <taxon>Nevskiaceae</taxon>
        <taxon>Stenotrophobium</taxon>
    </lineage>
</organism>
<sequence length="483" mass="54114">MKPYLKIAALCAGLIAPGLVFAHSFGRLYNLPVPFWMYAYGAAAALAVSFLLIGYFVSVGSAVSSTPSRDLRNAAWVVALRRFRLISILKAGSLLGLLMCLLTGFFGSQNPYYNFSMTFFWIVFVLGFTYLTTCVGDLYASINPWKVMVDALNRVISGFTRGRISYPAALSHWPALLLYMAFIYIELFAHTKPFSLAAILSAYTVLNLFGVWLIGSAAWFRYCEFFSVFLGLIARMAPLDYAPGKLRLRAPFIGLLETRAESYALLLFVLFALSSTAFDGLRETLPWVNIFWADKFNIITPILGKPPVYFYAMLRPIYAIYETVCLLLSPFVYLAVYLLFISMAKWITRSSLTLRELALRFTFSLLPIALVYNITHYYTLIYTQGVKIISIASDPFGLGWNLFGTAHFFRAPLLPDMGLIWHTQVGLIVFGHIVSVYLAHVEALRTFETPRKALLSQLPMLGLMMLFTASGLWILAQPITSGG</sequence>
<feature type="transmembrane region" description="Helical" evidence="1">
    <location>
        <begin position="196"/>
        <end position="219"/>
    </location>
</feature>
<name>A0A2T5MGN4_9GAMM</name>
<evidence type="ECO:0000256" key="1">
    <source>
        <dbReference type="SAM" id="Phobius"/>
    </source>
</evidence>
<dbReference type="RefSeq" id="WP_107940296.1">
    <property type="nucleotide sequence ID" value="NZ_QANS01000003.1"/>
</dbReference>
<evidence type="ECO:0000313" key="3">
    <source>
        <dbReference type="Proteomes" id="UP000244248"/>
    </source>
</evidence>
<keyword evidence="3" id="KW-1185">Reference proteome</keyword>
<gene>
    <name evidence="2" type="ORF">CJD38_10625</name>
</gene>
<protein>
    <recommendedName>
        <fullName evidence="4">Fenitrothion hydrolase</fullName>
    </recommendedName>
</protein>
<dbReference type="AlphaFoldDB" id="A0A2T5MGN4"/>
<feature type="transmembrane region" description="Helical" evidence="1">
    <location>
        <begin position="38"/>
        <end position="64"/>
    </location>
</feature>
<comment type="caution">
    <text evidence="2">The sequence shown here is derived from an EMBL/GenBank/DDBJ whole genome shotgun (WGS) entry which is preliminary data.</text>
</comment>
<keyword evidence="1" id="KW-1133">Transmembrane helix</keyword>
<feature type="transmembrane region" description="Helical" evidence="1">
    <location>
        <begin position="453"/>
        <end position="476"/>
    </location>
</feature>
<reference evidence="2 3" key="1">
    <citation type="submission" date="2018-04" db="EMBL/GenBank/DDBJ databases">
        <title>Novel species isolated from glacier.</title>
        <authorList>
            <person name="Liu Q."/>
            <person name="Xin Y.-H."/>
        </authorList>
    </citation>
    <scope>NUCLEOTIDE SEQUENCE [LARGE SCALE GENOMIC DNA]</scope>
    <source>
        <strain evidence="2 3">GT1R17</strain>
    </source>
</reference>
<dbReference type="OrthoDB" id="8168962at2"/>
<keyword evidence="1" id="KW-0812">Transmembrane</keyword>
<dbReference type="Proteomes" id="UP000244248">
    <property type="component" value="Unassembled WGS sequence"/>
</dbReference>
<dbReference type="EMBL" id="QANS01000003">
    <property type="protein sequence ID" value="PTU31744.1"/>
    <property type="molecule type" value="Genomic_DNA"/>
</dbReference>
<evidence type="ECO:0008006" key="4">
    <source>
        <dbReference type="Google" id="ProtNLM"/>
    </source>
</evidence>
<evidence type="ECO:0000313" key="2">
    <source>
        <dbReference type="EMBL" id="PTU31744.1"/>
    </source>
</evidence>
<feature type="transmembrane region" description="Helical" evidence="1">
    <location>
        <begin position="85"/>
        <end position="107"/>
    </location>
</feature>
<feature type="transmembrane region" description="Helical" evidence="1">
    <location>
        <begin position="419"/>
        <end position="441"/>
    </location>
</feature>
<proteinExistence type="predicted"/>
<keyword evidence="1" id="KW-0472">Membrane</keyword>
<feature type="transmembrane region" description="Helical" evidence="1">
    <location>
        <begin position="119"/>
        <end position="140"/>
    </location>
</feature>
<feature type="transmembrane region" description="Helical" evidence="1">
    <location>
        <begin position="170"/>
        <end position="189"/>
    </location>
</feature>